<dbReference type="PANTHER" id="PTHR38682:SF1">
    <property type="entry name" value="V-TYPE ATP SYNTHASE SUBUNIT C"/>
    <property type="match status" value="1"/>
</dbReference>
<keyword evidence="2" id="KW-0406">Ion transport</keyword>
<reference evidence="4" key="2">
    <citation type="submission" date="2016-01" db="EMBL/GenBank/DDBJ databases">
        <title>Six Aerococcus type strain genome sequencing and assembly using PacBio and Illumina Hiseq.</title>
        <authorList>
            <person name="Carkaci D."/>
            <person name="Dargis R."/>
            <person name="Nielsen X.C."/>
            <person name="Skovgaard O."/>
            <person name="Fuursted K."/>
            <person name="Christensen J.J."/>
        </authorList>
    </citation>
    <scope>NUCLEOTIDE SEQUENCE [LARGE SCALE GENOMIC DNA]</scope>
    <source>
        <strain evidence="4">CCUG42038B</strain>
    </source>
</reference>
<dbReference type="SUPFAM" id="SSF103486">
    <property type="entry name" value="V-type ATP synthase subunit C"/>
    <property type="match status" value="1"/>
</dbReference>
<dbReference type="InterPro" id="IPR044911">
    <property type="entry name" value="V-type_ATPase_csu/dsu_dom_3"/>
</dbReference>
<keyword evidence="1" id="KW-0813">Transport</keyword>
<dbReference type="KEGG" id="auh:AWM75_02185"/>
<evidence type="ECO:0000313" key="4">
    <source>
        <dbReference type="Proteomes" id="UP000062260"/>
    </source>
</evidence>
<dbReference type="GO" id="GO:0046961">
    <property type="term" value="F:proton-transporting ATPase activity, rotational mechanism"/>
    <property type="evidence" value="ECO:0007669"/>
    <property type="project" value="InterPro"/>
</dbReference>
<reference evidence="3 4" key="1">
    <citation type="journal article" date="2016" name="Genome Announc.">
        <title>Complete Genome Sequences of Aerococcus christensenii CCUG 28831T, Aerococcus sanguinicola CCUG 43001T, Aerococcus urinae CCUG 36881T, Aerococcus urinaeequi CCUG 28094T, Aerococcus urinaehominis CCUG 42038 BT, and Aerococcus viridans CCUG 4311T.</title>
        <authorList>
            <person name="Carkaci D."/>
            <person name="Dargis R."/>
            <person name="Nielsen X.C."/>
            <person name="Skovgaard O."/>
            <person name="Fuursted K."/>
            <person name="Christensen J.J."/>
        </authorList>
    </citation>
    <scope>NUCLEOTIDE SEQUENCE [LARGE SCALE GENOMIC DNA]</scope>
    <source>
        <strain evidence="3 4">CCUG42038B</strain>
    </source>
</reference>
<dbReference type="OrthoDB" id="9816136at2"/>
<protein>
    <recommendedName>
        <fullName evidence="5">ATPase</fullName>
    </recommendedName>
</protein>
<gene>
    <name evidence="3" type="ORF">AWM75_02185</name>
</gene>
<dbReference type="InterPro" id="IPR002843">
    <property type="entry name" value="ATPase_V0-cplx_csu/dsu"/>
</dbReference>
<evidence type="ECO:0000256" key="2">
    <source>
        <dbReference type="ARBA" id="ARBA00023065"/>
    </source>
</evidence>
<dbReference type="RefSeq" id="WP_067977689.1">
    <property type="nucleotide sequence ID" value="NZ_CP014163.1"/>
</dbReference>
<dbReference type="Pfam" id="PF01992">
    <property type="entry name" value="vATP-synt_AC39"/>
    <property type="match status" value="1"/>
</dbReference>
<sequence length="344" mass="40298">MSKFTALKTKIQAMSKDMLSQETLNDLVAGEKLNDMINYLKTSPSYSLASKDLSLQAINRRDIELAVQRGVYHDFLKIYKFANFDQRKLLQVYGRRYELEIIKSAIRQVNEQGQHDLEHGEFADYLAQKRHFDIDQLMTARSMTEIVQALSRTDYARIFNLYQAHEETGYQLFILENALDAYVIRKMWQTYKKTLPSQQLQAAKRLISRDVDISNLMSIYRLKFYYHLEEAEISAALIDLGKLQDESIRSQLLFINDSPSFIRLAQSLGYGEIFDQVDDSMALIHNEHRYLRRLQDRVARQWPQSMLAIFNYLDKRAGEADSITQAIEEMMARQKENFRKDSVI</sequence>
<evidence type="ECO:0000256" key="1">
    <source>
        <dbReference type="ARBA" id="ARBA00022448"/>
    </source>
</evidence>
<dbReference type="AlphaFoldDB" id="A0A109RGS8"/>
<dbReference type="InterPro" id="IPR036079">
    <property type="entry name" value="ATPase_csu/dsu_sf"/>
</dbReference>
<dbReference type="InterPro" id="IPR050873">
    <property type="entry name" value="V-ATPase_V0D/AC39_subunit"/>
</dbReference>
<dbReference type="Proteomes" id="UP000062260">
    <property type="component" value="Chromosome"/>
</dbReference>
<accession>A0A109RGS8</accession>
<organism evidence="3 4">
    <name type="scientific">Aerococcus urinaehominis</name>
    <dbReference type="NCBI Taxonomy" id="128944"/>
    <lineage>
        <taxon>Bacteria</taxon>
        <taxon>Bacillati</taxon>
        <taxon>Bacillota</taxon>
        <taxon>Bacilli</taxon>
        <taxon>Lactobacillales</taxon>
        <taxon>Aerococcaceae</taxon>
        <taxon>Aerococcus</taxon>
    </lineage>
</organism>
<evidence type="ECO:0008006" key="5">
    <source>
        <dbReference type="Google" id="ProtNLM"/>
    </source>
</evidence>
<proteinExistence type="predicted"/>
<dbReference type="STRING" id="128944.AWM75_02185"/>
<dbReference type="EMBL" id="CP014163">
    <property type="protein sequence ID" value="AMB98871.1"/>
    <property type="molecule type" value="Genomic_DNA"/>
</dbReference>
<evidence type="ECO:0000313" key="3">
    <source>
        <dbReference type="EMBL" id="AMB98871.1"/>
    </source>
</evidence>
<keyword evidence="4" id="KW-1185">Reference proteome</keyword>
<dbReference type="PANTHER" id="PTHR38682">
    <property type="entry name" value="V-TYPE ATP SYNTHASE SUBUNIT C"/>
    <property type="match status" value="1"/>
</dbReference>
<dbReference type="Gene3D" id="1.10.132.50">
    <property type="entry name" value="ATP synthase (C/AC39) subunit, domain 3"/>
    <property type="match status" value="2"/>
</dbReference>
<name>A0A109RGS8_9LACT</name>